<sequence length="543" mass="57819">MQFVCATASSQTLPTAGITTSLRWGANRYIYRRTRLRKGVVTDNATASEAARTYQIPPSTIQPYVQRARAALGMPIYSLGTSPTTNGLLSKKNGALGTPKIYAKPGEEATEDDVFKVVQQVVSNCNAHESRRGKLLDAVFAAVAGKSTIKDACTSQGLPASTVHPYVSRARHILGDKCPTPKTIAVSSTAGSSSGAPSPAPSLSGDEDNNNSLPIIVKGGNVPSAKKGGADATDVVALPGDRGELRAQLVQIMGRYNFRGDRTRMVDAIAMVIGENKTLADVSQSTGLAQTTLSTYVRLAKLFLKPKPTALDDDDDEAAAIENECPPPNITIGVDIDAATDKDAQPAQAVTSSAVSPDAGAAKELKEKSVMVLLDDPDENDQETRFRVVVSHLVSQQFKRGASAQQKMTDAVEDVLLNGLSVAESLKIHGGMSEHVLNVYVKRTRDVLSCFDDPLTHLLSVAARVTQKKSPSRRRSSLGPTSPQLSPTTPTRSSRRLQARQSAEHHPDTTVSSCSSVDDSPVISGGEQQLPAEFEVALVEYFK</sequence>
<evidence type="ECO:0000313" key="7">
    <source>
        <dbReference type="WBParaSite" id="PSAMB.scaffold74size85960.g1653.t1"/>
    </source>
</evidence>
<evidence type="ECO:0000256" key="1">
    <source>
        <dbReference type="ARBA" id="ARBA00008693"/>
    </source>
</evidence>
<dbReference type="WBParaSite" id="PSAMB.scaffold74size85960.g1653.t1">
    <property type="protein sequence ID" value="PSAMB.scaffold74size85960.g1653.t1"/>
    <property type="gene ID" value="PSAMB.scaffold74size85960.g1653"/>
</dbReference>
<evidence type="ECO:0000313" key="6">
    <source>
        <dbReference type="Proteomes" id="UP000887566"/>
    </source>
</evidence>
<dbReference type="AlphaFoldDB" id="A0A914XAC5"/>
<dbReference type="Proteomes" id="UP000887566">
    <property type="component" value="Unplaced"/>
</dbReference>
<dbReference type="PANTHER" id="PTHR11245">
    <property type="entry name" value="STANNIOCALCIN"/>
    <property type="match status" value="1"/>
</dbReference>
<organism evidence="6 7">
    <name type="scientific">Plectus sambesii</name>
    <dbReference type="NCBI Taxonomy" id="2011161"/>
    <lineage>
        <taxon>Eukaryota</taxon>
        <taxon>Metazoa</taxon>
        <taxon>Ecdysozoa</taxon>
        <taxon>Nematoda</taxon>
        <taxon>Chromadorea</taxon>
        <taxon>Plectida</taxon>
        <taxon>Plectina</taxon>
        <taxon>Plectoidea</taxon>
        <taxon>Plectidae</taxon>
        <taxon>Plectus</taxon>
    </lineage>
</organism>
<proteinExistence type="inferred from homology"/>
<evidence type="ECO:0000256" key="4">
    <source>
        <dbReference type="ARBA" id="ARBA00023157"/>
    </source>
</evidence>
<feature type="compositionally biased region" description="Low complexity" evidence="5">
    <location>
        <begin position="477"/>
        <end position="492"/>
    </location>
</feature>
<keyword evidence="4" id="KW-1015">Disulfide bond</keyword>
<dbReference type="GO" id="GO:0005615">
    <property type="term" value="C:extracellular space"/>
    <property type="evidence" value="ECO:0007669"/>
    <property type="project" value="TreeGrafter"/>
</dbReference>
<evidence type="ECO:0000256" key="5">
    <source>
        <dbReference type="SAM" id="MobiDB-lite"/>
    </source>
</evidence>
<comment type="similarity">
    <text evidence="1">Belongs to the stanniocalcin family.</text>
</comment>
<accession>A0A914XAC5</accession>
<feature type="region of interest" description="Disordered" evidence="5">
    <location>
        <begin position="184"/>
        <end position="215"/>
    </location>
</feature>
<feature type="region of interest" description="Disordered" evidence="5">
    <location>
        <begin position="466"/>
        <end position="528"/>
    </location>
</feature>
<evidence type="ECO:0000256" key="2">
    <source>
        <dbReference type="ARBA" id="ARBA00011748"/>
    </source>
</evidence>
<name>A0A914XAC5_9BILA</name>
<protein>
    <submittedName>
        <fullName evidence="7">HTH psq-type domain-containing protein</fullName>
    </submittedName>
</protein>
<dbReference type="GO" id="GO:0005179">
    <property type="term" value="F:hormone activity"/>
    <property type="evidence" value="ECO:0007669"/>
    <property type="project" value="UniProtKB-KW"/>
</dbReference>
<dbReference type="PANTHER" id="PTHR11245:SF6">
    <property type="entry name" value="DUF19 DOMAIN-CONTAINING PROTEIN"/>
    <property type="match status" value="1"/>
</dbReference>
<feature type="compositionally biased region" description="Basic residues" evidence="5">
    <location>
        <begin position="466"/>
        <end position="476"/>
    </location>
</feature>
<reference evidence="7" key="1">
    <citation type="submission" date="2022-11" db="UniProtKB">
        <authorList>
            <consortium name="WormBaseParasite"/>
        </authorList>
    </citation>
    <scope>IDENTIFICATION</scope>
</reference>
<dbReference type="InterPro" id="IPR004978">
    <property type="entry name" value="Stanniocalcin"/>
</dbReference>
<dbReference type="GO" id="GO:0006874">
    <property type="term" value="P:intracellular calcium ion homeostasis"/>
    <property type="evidence" value="ECO:0007669"/>
    <property type="project" value="TreeGrafter"/>
</dbReference>
<evidence type="ECO:0000256" key="3">
    <source>
        <dbReference type="ARBA" id="ARBA00022702"/>
    </source>
</evidence>
<keyword evidence="6" id="KW-1185">Reference proteome</keyword>
<feature type="compositionally biased region" description="Low complexity" evidence="5">
    <location>
        <begin position="509"/>
        <end position="524"/>
    </location>
</feature>
<feature type="compositionally biased region" description="Low complexity" evidence="5">
    <location>
        <begin position="187"/>
        <end position="204"/>
    </location>
</feature>
<keyword evidence="3" id="KW-0372">Hormone</keyword>
<comment type="subunit">
    <text evidence="2">Homodimer; disulfide-linked.</text>
</comment>